<proteinExistence type="inferred from homology"/>
<keyword evidence="11" id="KW-1185">Reference proteome</keyword>
<keyword evidence="5 7" id="KW-1133">Transmembrane helix</keyword>
<evidence type="ECO:0000256" key="4">
    <source>
        <dbReference type="ARBA" id="ARBA00022692"/>
    </source>
</evidence>
<dbReference type="PANTHER" id="PTHR43840">
    <property type="entry name" value="MITOCHONDRIAL METAL TRANSPORTER 1-RELATED"/>
    <property type="match status" value="1"/>
</dbReference>
<name>A0A0D5NRB1_9BACL</name>
<evidence type="ECO:0000259" key="9">
    <source>
        <dbReference type="Pfam" id="PF16916"/>
    </source>
</evidence>
<sequence length="294" mass="31439">MQHDAKAESVRALIVNTGLALFKGTAGWFTGSGALLADGFRSASEACASYARAANLRSGGRHPADKSSAPRTEAAANLILAVLLLIVGLEIGISAVRNAVYGLQAAPDWYAAAAVPVAFVMKAVLVRDLQWKSEIAFSAAALLGAGGAQLGQLLQAEPLYYLDPAGALFIAVLVIRKGCKLAIAATRREQAPSPVMETADELMEVIQRVEGVVTVEALKARESGHYIVADIVISVNPRITVLEGNEIAKRVKLLLMKRFLHLAHVHVYVEPYDPGYPYKSNHDPNQEHSPSLLQ</sequence>
<evidence type="ECO:0000256" key="7">
    <source>
        <dbReference type="SAM" id="Phobius"/>
    </source>
</evidence>
<organism evidence="10 11">
    <name type="scientific">Paenibacillus beijingensis</name>
    <dbReference type="NCBI Taxonomy" id="1126833"/>
    <lineage>
        <taxon>Bacteria</taxon>
        <taxon>Bacillati</taxon>
        <taxon>Bacillota</taxon>
        <taxon>Bacilli</taxon>
        <taxon>Bacillales</taxon>
        <taxon>Paenibacillaceae</taxon>
        <taxon>Paenibacillus</taxon>
    </lineage>
</organism>
<dbReference type="InterPro" id="IPR027469">
    <property type="entry name" value="Cation_efflux_TMD_sf"/>
</dbReference>
<dbReference type="Proteomes" id="UP000032633">
    <property type="component" value="Chromosome"/>
</dbReference>
<feature type="transmembrane region" description="Helical" evidence="7">
    <location>
        <begin position="75"/>
        <end position="97"/>
    </location>
</feature>
<dbReference type="InterPro" id="IPR036837">
    <property type="entry name" value="Cation_efflux_CTD_sf"/>
</dbReference>
<dbReference type="GO" id="GO:0016020">
    <property type="term" value="C:membrane"/>
    <property type="evidence" value="ECO:0007669"/>
    <property type="project" value="UniProtKB-SubCell"/>
</dbReference>
<dbReference type="InterPro" id="IPR050291">
    <property type="entry name" value="CDF_Transporter"/>
</dbReference>
<keyword evidence="3" id="KW-0813">Transport</keyword>
<evidence type="ECO:0000259" key="8">
    <source>
        <dbReference type="Pfam" id="PF01545"/>
    </source>
</evidence>
<feature type="domain" description="Cation efflux protein transmembrane" evidence="8">
    <location>
        <begin position="11"/>
        <end position="185"/>
    </location>
</feature>
<keyword evidence="4 7" id="KW-0812">Transmembrane</keyword>
<dbReference type="InterPro" id="IPR002524">
    <property type="entry name" value="Cation_efflux"/>
</dbReference>
<dbReference type="AlphaFoldDB" id="A0A0D5NRB1"/>
<reference evidence="11" key="2">
    <citation type="submission" date="2015-03" db="EMBL/GenBank/DDBJ databases">
        <title>Genome sequence of Paenibacillus beijingensis strain DSM 24997T.</title>
        <authorList>
            <person name="Kwak Y."/>
            <person name="Shin J.-H."/>
        </authorList>
    </citation>
    <scope>NUCLEOTIDE SEQUENCE [LARGE SCALE GENOMIC DNA]</scope>
    <source>
        <strain evidence="11">DSM 24997</strain>
    </source>
</reference>
<dbReference type="STRING" id="1126833.VN24_17925"/>
<evidence type="ECO:0000313" key="11">
    <source>
        <dbReference type="Proteomes" id="UP000032633"/>
    </source>
</evidence>
<dbReference type="NCBIfam" id="TIGR01297">
    <property type="entry name" value="CDF"/>
    <property type="match status" value="1"/>
</dbReference>
<dbReference type="PATRIC" id="fig|1126833.4.peg.3938"/>
<gene>
    <name evidence="10" type="ORF">VN24_17925</name>
</gene>
<dbReference type="InterPro" id="IPR027470">
    <property type="entry name" value="Cation_efflux_CTD"/>
</dbReference>
<dbReference type="GO" id="GO:0008324">
    <property type="term" value="F:monoatomic cation transmembrane transporter activity"/>
    <property type="evidence" value="ECO:0007669"/>
    <property type="project" value="InterPro"/>
</dbReference>
<feature type="domain" description="Cation efflux protein cytoplasmic" evidence="9">
    <location>
        <begin position="197"/>
        <end position="272"/>
    </location>
</feature>
<dbReference type="SUPFAM" id="SSF161111">
    <property type="entry name" value="Cation efflux protein transmembrane domain-like"/>
    <property type="match status" value="1"/>
</dbReference>
<dbReference type="KEGG" id="pbj:VN24_17925"/>
<reference evidence="10 11" key="1">
    <citation type="journal article" date="2015" name="J. Biotechnol.">
        <title>Complete genome sequence of Paenibacillus beijingensis 7188(T) (=DSM 24997(T)), a novel rhizobacterium from jujube garden soil.</title>
        <authorList>
            <person name="Kwak Y."/>
            <person name="Shin J.H."/>
        </authorList>
    </citation>
    <scope>NUCLEOTIDE SEQUENCE [LARGE SCALE GENOMIC DNA]</scope>
    <source>
        <strain evidence="10 11">DSM 24997</strain>
    </source>
</reference>
<dbReference type="InterPro" id="IPR058533">
    <property type="entry name" value="Cation_efflux_TM"/>
</dbReference>
<dbReference type="HOGENOM" id="CLU_013430_3_6_9"/>
<keyword evidence="6 7" id="KW-0472">Membrane</keyword>
<evidence type="ECO:0000313" key="10">
    <source>
        <dbReference type="EMBL" id="AJY77821.1"/>
    </source>
</evidence>
<feature type="transmembrane region" description="Helical" evidence="7">
    <location>
        <begin position="109"/>
        <end position="126"/>
    </location>
</feature>
<dbReference type="EMBL" id="CP011058">
    <property type="protein sequence ID" value="AJY77821.1"/>
    <property type="molecule type" value="Genomic_DNA"/>
</dbReference>
<evidence type="ECO:0000256" key="3">
    <source>
        <dbReference type="ARBA" id="ARBA00022448"/>
    </source>
</evidence>
<evidence type="ECO:0000256" key="6">
    <source>
        <dbReference type="ARBA" id="ARBA00023136"/>
    </source>
</evidence>
<comment type="similarity">
    <text evidence="2">Belongs to the cation diffusion facilitator (CDF) transporter (TC 2.A.4) family.</text>
</comment>
<dbReference type="Pfam" id="PF16916">
    <property type="entry name" value="ZT_dimer"/>
    <property type="match status" value="1"/>
</dbReference>
<evidence type="ECO:0000256" key="2">
    <source>
        <dbReference type="ARBA" id="ARBA00008114"/>
    </source>
</evidence>
<evidence type="ECO:0000256" key="5">
    <source>
        <dbReference type="ARBA" id="ARBA00022989"/>
    </source>
</evidence>
<protein>
    <submittedName>
        <fullName evidence="10">Uncharacterized protein</fullName>
    </submittedName>
</protein>
<comment type="subcellular location">
    <subcellularLocation>
        <location evidence="1">Membrane</location>
        <topology evidence="1">Multi-pass membrane protein</topology>
    </subcellularLocation>
</comment>
<evidence type="ECO:0000256" key="1">
    <source>
        <dbReference type="ARBA" id="ARBA00004141"/>
    </source>
</evidence>
<dbReference type="SUPFAM" id="SSF160240">
    <property type="entry name" value="Cation efflux protein cytoplasmic domain-like"/>
    <property type="match status" value="1"/>
</dbReference>
<dbReference type="Gene3D" id="1.20.1510.10">
    <property type="entry name" value="Cation efflux protein transmembrane domain"/>
    <property type="match status" value="1"/>
</dbReference>
<dbReference type="PANTHER" id="PTHR43840:SF15">
    <property type="entry name" value="MITOCHONDRIAL METAL TRANSPORTER 1-RELATED"/>
    <property type="match status" value="1"/>
</dbReference>
<accession>A0A0D5NRB1</accession>
<dbReference type="Pfam" id="PF01545">
    <property type="entry name" value="Cation_efflux"/>
    <property type="match status" value="1"/>
</dbReference>
<dbReference type="Gene3D" id="3.30.70.1350">
    <property type="entry name" value="Cation efflux protein, cytoplasmic domain"/>
    <property type="match status" value="1"/>
</dbReference>